<feature type="binding site" evidence="7 8">
    <location>
        <position position="154"/>
    </location>
    <ligand>
        <name>S-adenosyl-L-methionine</name>
        <dbReference type="ChEBI" id="CHEBI:59789"/>
    </ligand>
</feature>
<keyword evidence="2 7" id="KW-0698">rRNA processing</keyword>
<keyword evidence="1 7" id="KW-0963">Cytoplasm</keyword>
<evidence type="ECO:0000313" key="10">
    <source>
        <dbReference type="EMBL" id="PIP73411.1"/>
    </source>
</evidence>
<dbReference type="EMBL" id="PCTL01000021">
    <property type="protein sequence ID" value="PIP73411.1"/>
    <property type="molecule type" value="Genomic_DNA"/>
</dbReference>
<comment type="caution">
    <text evidence="10">The sequence shown here is derived from an EMBL/GenBank/DDBJ whole genome shotgun (WGS) entry which is preliminary data.</text>
</comment>
<evidence type="ECO:0000256" key="1">
    <source>
        <dbReference type="ARBA" id="ARBA00022490"/>
    </source>
</evidence>
<dbReference type="CDD" id="cd02440">
    <property type="entry name" value="AdoMet_MTases"/>
    <property type="match status" value="1"/>
</dbReference>
<evidence type="ECO:0000256" key="5">
    <source>
        <dbReference type="ARBA" id="ARBA00022691"/>
    </source>
</evidence>
<evidence type="ECO:0000256" key="6">
    <source>
        <dbReference type="ARBA" id="ARBA00022884"/>
    </source>
</evidence>
<dbReference type="InterPro" id="IPR029063">
    <property type="entry name" value="SAM-dependent_MTases_sf"/>
</dbReference>
<proteinExistence type="inferred from homology"/>
<dbReference type="InterPro" id="IPR011530">
    <property type="entry name" value="rRNA_adenine_dimethylase"/>
</dbReference>
<keyword evidence="3 7" id="KW-0489">Methyltransferase</keyword>
<evidence type="ECO:0000259" key="9">
    <source>
        <dbReference type="SMART" id="SM00650"/>
    </source>
</evidence>
<keyword evidence="6 7" id="KW-0694">RNA-binding</keyword>
<dbReference type="GO" id="GO:0052908">
    <property type="term" value="F:16S rRNA (adenine(1518)-N(6)/adenine(1519)-N(6))-dimethyltransferase activity"/>
    <property type="evidence" value="ECO:0007669"/>
    <property type="project" value="UniProtKB-EC"/>
</dbReference>
<dbReference type="Proteomes" id="UP000230638">
    <property type="component" value="Unassembled WGS sequence"/>
</dbReference>
<dbReference type="InterPro" id="IPR023165">
    <property type="entry name" value="rRNA_Ade_diMease-like_C"/>
</dbReference>
<dbReference type="PROSITE" id="PS01131">
    <property type="entry name" value="RRNA_A_DIMETH"/>
    <property type="match status" value="1"/>
</dbReference>
<comment type="similarity">
    <text evidence="7">Belongs to the class I-like SAM-binding methyltransferase superfamily. rRNA adenine N(6)-methyltransferase family. RsmA subfamily.</text>
</comment>
<accession>A0A2H0CUJ0</accession>
<evidence type="ECO:0000256" key="3">
    <source>
        <dbReference type="ARBA" id="ARBA00022603"/>
    </source>
</evidence>
<sequence>MVIRASSSTGIFSRRSSPAIVPRNLFTSFTLSKYARSSMLFCTGVSNFSNFFIIQNYHFNGLYCIMCHMKAKKSLGQHFLKSRGVVRTMVREAGIVPGDTVLEAGPGKGVLTEVLLSAGAKVIAVEKDETLAEFLKEKFASEIAEGRLVLSAGDILGEHAKFGLPNSQYKIVANIPYYITGEFLRKFLSSENQPESMTLLVQKEVAERIVARDGKESILSMSVKAYGIPRYIQTVKAREFSPPPKIDSAILHISDISKEFFYGVVKNEEKFFALVRAGFAHKRKFFIRNLEMVADKDSIAEAFAVCGIHEKTRAEELALASWKCLYQRL</sequence>
<evidence type="ECO:0000256" key="4">
    <source>
        <dbReference type="ARBA" id="ARBA00022679"/>
    </source>
</evidence>
<feature type="binding site" evidence="7 8">
    <location>
        <position position="174"/>
    </location>
    <ligand>
        <name>S-adenosyl-L-methionine</name>
        <dbReference type="ChEBI" id="CHEBI:59789"/>
    </ligand>
</feature>
<gene>
    <name evidence="7 10" type="primary">rsmA</name>
    <name evidence="7" type="synonym">ksgA</name>
    <name evidence="10" type="ORF">COW88_02220</name>
</gene>
<dbReference type="Gene3D" id="3.40.50.150">
    <property type="entry name" value="Vaccinia Virus protein VP39"/>
    <property type="match status" value="1"/>
</dbReference>
<evidence type="ECO:0000256" key="2">
    <source>
        <dbReference type="ARBA" id="ARBA00022552"/>
    </source>
</evidence>
<dbReference type="PANTHER" id="PTHR11727">
    <property type="entry name" value="DIMETHYLADENOSINE TRANSFERASE"/>
    <property type="match status" value="1"/>
</dbReference>
<dbReference type="Gene3D" id="1.10.8.100">
    <property type="entry name" value="Ribosomal RNA adenine dimethylase-like, domain 2"/>
    <property type="match status" value="1"/>
</dbReference>
<dbReference type="SMART" id="SM00650">
    <property type="entry name" value="rADc"/>
    <property type="match status" value="1"/>
</dbReference>
<dbReference type="PROSITE" id="PS51689">
    <property type="entry name" value="SAM_RNA_A_N6_MT"/>
    <property type="match status" value="1"/>
</dbReference>
<name>A0A2H0CUJ0_9BACT</name>
<feature type="domain" description="Ribosomal RNA adenine methylase transferase N-terminal" evidence="9">
    <location>
        <begin position="85"/>
        <end position="257"/>
    </location>
</feature>
<dbReference type="HAMAP" id="MF_00607">
    <property type="entry name" value="16SrRNA_methyltr_A"/>
    <property type="match status" value="1"/>
</dbReference>
<comment type="catalytic activity">
    <reaction evidence="7">
        <text>adenosine(1518)/adenosine(1519) in 16S rRNA + 4 S-adenosyl-L-methionine = N(6)-dimethyladenosine(1518)/N(6)-dimethyladenosine(1519) in 16S rRNA + 4 S-adenosyl-L-homocysteine + 4 H(+)</text>
        <dbReference type="Rhea" id="RHEA:19609"/>
        <dbReference type="Rhea" id="RHEA-COMP:10232"/>
        <dbReference type="Rhea" id="RHEA-COMP:10233"/>
        <dbReference type="ChEBI" id="CHEBI:15378"/>
        <dbReference type="ChEBI" id="CHEBI:57856"/>
        <dbReference type="ChEBI" id="CHEBI:59789"/>
        <dbReference type="ChEBI" id="CHEBI:74411"/>
        <dbReference type="ChEBI" id="CHEBI:74493"/>
        <dbReference type="EC" id="2.1.1.182"/>
    </reaction>
</comment>
<dbReference type="AlphaFoldDB" id="A0A2H0CUJ0"/>
<feature type="binding site" evidence="7 8">
    <location>
        <position position="105"/>
    </location>
    <ligand>
        <name>S-adenosyl-L-methionine</name>
        <dbReference type="ChEBI" id="CHEBI:59789"/>
    </ligand>
</feature>
<reference evidence="10 11" key="1">
    <citation type="submission" date="2017-09" db="EMBL/GenBank/DDBJ databases">
        <title>Depth-based differentiation of microbial function through sediment-hosted aquifers and enrichment of novel symbionts in the deep terrestrial subsurface.</title>
        <authorList>
            <person name="Probst A.J."/>
            <person name="Ladd B."/>
            <person name="Jarett J.K."/>
            <person name="Geller-Mcgrath D.E."/>
            <person name="Sieber C.M."/>
            <person name="Emerson J.B."/>
            <person name="Anantharaman K."/>
            <person name="Thomas B.C."/>
            <person name="Malmstrom R."/>
            <person name="Stieglmeier M."/>
            <person name="Klingl A."/>
            <person name="Woyke T."/>
            <person name="Ryan C.M."/>
            <person name="Banfield J.F."/>
        </authorList>
    </citation>
    <scope>NUCLEOTIDE SEQUENCE [LARGE SCALE GENOMIC DNA]</scope>
    <source>
        <strain evidence="10">CG22_combo_CG10-13_8_21_14_all_47_15</strain>
    </source>
</reference>
<comment type="subcellular location">
    <subcellularLocation>
        <location evidence="7">Cytoplasm</location>
    </subcellularLocation>
</comment>
<dbReference type="NCBIfam" id="TIGR00755">
    <property type="entry name" value="ksgA"/>
    <property type="match status" value="1"/>
</dbReference>
<feature type="binding site" evidence="7 8">
    <location>
        <position position="78"/>
    </location>
    <ligand>
        <name>S-adenosyl-L-methionine</name>
        <dbReference type="ChEBI" id="CHEBI:59789"/>
    </ligand>
</feature>
<comment type="function">
    <text evidence="7">Specifically dimethylates two adjacent adenosines (A1518 and A1519) in the loop of a conserved hairpin near the 3'-end of 16S rRNA in the 30S particle. May play a critical role in biogenesis of 30S subunits.</text>
</comment>
<evidence type="ECO:0000256" key="8">
    <source>
        <dbReference type="PROSITE-ProRule" id="PRU01026"/>
    </source>
</evidence>
<dbReference type="EC" id="2.1.1.182" evidence="7"/>
<dbReference type="InterPro" id="IPR001737">
    <property type="entry name" value="KsgA/Erm"/>
</dbReference>
<protein>
    <recommendedName>
        <fullName evidence="7">Ribosomal RNA small subunit methyltransferase A</fullName>
        <ecNumber evidence="7">2.1.1.182</ecNumber>
    </recommendedName>
    <alternativeName>
        <fullName evidence="7">16S rRNA (adenine(1518)-N(6)/adenine(1519)-N(6))-dimethyltransferase</fullName>
    </alternativeName>
    <alternativeName>
        <fullName evidence="7">16S rRNA dimethyladenosine transferase</fullName>
    </alternativeName>
    <alternativeName>
        <fullName evidence="7">16S rRNA dimethylase</fullName>
    </alternativeName>
    <alternativeName>
        <fullName evidence="7">S-adenosylmethionine-6-N', N'-adenosyl(rRNA) dimethyltransferase</fullName>
    </alternativeName>
</protein>
<dbReference type="SUPFAM" id="SSF53335">
    <property type="entry name" value="S-adenosyl-L-methionine-dependent methyltransferases"/>
    <property type="match status" value="1"/>
</dbReference>
<organism evidence="10 11">
    <name type="scientific">Candidatus Lloydbacteria bacterium CG22_combo_CG10-13_8_21_14_all_47_15</name>
    <dbReference type="NCBI Taxonomy" id="1974635"/>
    <lineage>
        <taxon>Bacteria</taxon>
        <taxon>Candidatus Lloydiibacteriota</taxon>
    </lineage>
</organism>
<keyword evidence="5 7" id="KW-0949">S-adenosyl-L-methionine</keyword>
<feature type="binding site" evidence="7 8">
    <location>
        <position position="126"/>
    </location>
    <ligand>
        <name>S-adenosyl-L-methionine</name>
        <dbReference type="ChEBI" id="CHEBI:59789"/>
    </ligand>
</feature>
<feature type="binding site" evidence="7 8">
    <location>
        <position position="80"/>
    </location>
    <ligand>
        <name>S-adenosyl-L-methionine</name>
        <dbReference type="ChEBI" id="CHEBI:59789"/>
    </ligand>
</feature>
<dbReference type="GO" id="GO:0005829">
    <property type="term" value="C:cytosol"/>
    <property type="evidence" value="ECO:0007669"/>
    <property type="project" value="TreeGrafter"/>
</dbReference>
<dbReference type="Pfam" id="PF00398">
    <property type="entry name" value="RrnaAD"/>
    <property type="match status" value="1"/>
</dbReference>
<dbReference type="PANTHER" id="PTHR11727:SF7">
    <property type="entry name" value="DIMETHYLADENOSINE TRANSFERASE-RELATED"/>
    <property type="match status" value="1"/>
</dbReference>
<dbReference type="InterPro" id="IPR020596">
    <property type="entry name" value="rRNA_Ade_Mease_Trfase_CS"/>
</dbReference>
<evidence type="ECO:0000313" key="11">
    <source>
        <dbReference type="Proteomes" id="UP000230638"/>
    </source>
</evidence>
<dbReference type="GO" id="GO:0003723">
    <property type="term" value="F:RNA binding"/>
    <property type="evidence" value="ECO:0007669"/>
    <property type="project" value="UniProtKB-UniRule"/>
</dbReference>
<evidence type="ECO:0000256" key="7">
    <source>
        <dbReference type="HAMAP-Rule" id="MF_00607"/>
    </source>
</evidence>
<dbReference type="InterPro" id="IPR020598">
    <property type="entry name" value="rRNA_Ade_methylase_Trfase_N"/>
</dbReference>
<keyword evidence="4 7" id="KW-0808">Transferase</keyword>